<evidence type="ECO:0000313" key="2">
    <source>
        <dbReference type="Proteomes" id="UP001498476"/>
    </source>
</evidence>
<dbReference type="EMBL" id="JAZAVJ010000078">
    <property type="protein sequence ID" value="KAK7415727.1"/>
    <property type="molecule type" value="Genomic_DNA"/>
</dbReference>
<protein>
    <submittedName>
        <fullName evidence="1">Uncharacterized protein</fullName>
    </submittedName>
</protein>
<name>A0ABR1H4B1_9HYPO</name>
<dbReference type="Proteomes" id="UP001498476">
    <property type="component" value="Unassembled WGS sequence"/>
</dbReference>
<proteinExistence type="predicted"/>
<keyword evidence="2" id="KW-1185">Reference proteome</keyword>
<sequence>MANFSDSYRFPSPKFPEIHILCTDETFIKAFKEAQELLDLATMPIQIHNCNLSELPSSVRFDVLGLPNRSADLVKEGFNGISREFSPSDDEMAFMRLVDGMRHDDFPSNYNLTPIAAPFVERSRKVRGTSWVVRFPAVSEILEPYNGCDLGRLVEFSESCWHRSFPIRHLLETILDHNPVSPCNGNEEVQSVLMAPMTMFDSWISAERRAEQTATVIKRMVDIARRHEKESKADMEYQDVIDERIQKLDMKLHFDARNRDVSSLNSMFKNVGV</sequence>
<reference evidence="1 2" key="1">
    <citation type="journal article" date="2025" name="Microbiol. Resour. Announc.">
        <title>Draft genome sequences for Neonectria magnoliae and Neonectria punicea, canker pathogens of Liriodendron tulipifera and Acer saccharum in West Virginia.</title>
        <authorList>
            <person name="Petronek H.M."/>
            <person name="Kasson M.T."/>
            <person name="Metheny A.M."/>
            <person name="Stauder C.M."/>
            <person name="Lovett B."/>
            <person name="Lynch S.C."/>
            <person name="Garnas J.R."/>
            <person name="Kasson L.R."/>
            <person name="Stajich J.E."/>
        </authorList>
    </citation>
    <scope>NUCLEOTIDE SEQUENCE [LARGE SCALE GENOMIC DNA]</scope>
    <source>
        <strain evidence="1 2">NRRL 64653</strain>
    </source>
</reference>
<gene>
    <name evidence="1" type="ORF">QQX98_005640</name>
</gene>
<accession>A0ABR1H4B1</accession>
<evidence type="ECO:0000313" key="1">
    <source>
        <dbReference type="EMBL" id="KAK7415727.1"/>
    </source>
</evidence>
<comment type="caution">
    <text evidence="1">The sequence shown here is derived from an EMBL/GenBank/DDBJ whole genome shotgun (WGS) entry which is preliminary data.</text>
</comment>
<organism evidence="1 2">
    <name type="scientific">Neonectria punicea</name>
    <dbReference type="NCBI Taxonomy" id="979145"/>
    <lineage>
        <taxon>Eukaryota</taxon>
        <taxon>Fungi</taxon>
        <taxon>Dikarya</taxon>
        <taxon>Ascomycota</taxon>
        <taxon>Pezizomycotina</taxon>
        <taxon>Sordariomycetes</taxon>
        <taxon>Hypocreomycetidae</taxon>
        <taxon>Hypocreales</taxon>
        <taxon>Nectriaceae</taxon>
        <taxon>Neonectria</taxon>
    </lineage>
</organism>